<dbReference type="AlphaFoldDB" id="A0A0C2MCD8"/>
<protein>
    <submittedName>
        <fullName evidence="2">Uncharacterized protein</fullName>
    </submittedName>
</protein>
<evidence type="ECO:0000256" key="1">
    <source>
        <dbReference type="SAM" id="MobiDB-lite"/>
    </source>
</evidence>
<organism evidence="2 3">
    <name type="scientific">Thelohanellus kitauei</name>
    <name type="common">Myxosporean</name>
    <dbReference type="NCBI Taxonomy" id="669202"/>
    <lineage>
        <taxon>Eukaryota</taxon>
        <taxon>Metazoa</taxon>
        <taxon>Cnidaria</taxon>
        <taxon>Myxozoa</taxon>
        <taxon>Myxosporea</taxon>
        <taxon>Bivalvulida</taxon>
        <taxon>Platysporina</taxon>
        <taxon>Myxobolidae</taxon>
        <taxon>Thelohanellus</taxon>
    </lineage>
</organism>
<proteinExistence type="predicted"/>
<keyword evidence="3" id="KW-1185">Reference proteome</keyword>
<dbReference type="Proteomes" id="UP000031668">
    <property type="component" value="Unassembled WGS sequence"/>
</dbReference>
<feature type="region of interest" description="Disordered" evidence="1">
    <location>
        <begin position="75"/>
        <end position="140"/>
    </location>
</feature>
<dbReference type="EMBL" id="JWZT01004114">
    <property type="protein sequence ID" value="KII64736.1"/>
    <property type="molecule type" value="Genomic_DNA"/>
</dbReference>
<accession>A0A0C2MCD8</accession>
<name>A0A0C2MCD8_THEKT</name>
<sequence>MLTLLVPRSEVALLSLVEKNECQRRDSAPFDRSLLAWKNCQDENCHDAWYAAKPHCSSIDDQQSFIYMRIDKNGEGTRPIGRSHHGNSTTTTAGDQTTNTPECAKESRDGVVTSAYFRSERREDRAPNRQRVTERRHLSDLRASRNVISALRAQTRKNHVTGRRHQTPDGLITNQLDIRNGSTDHMARPRIAYVRHSDHPTRATNVYERNGHRPNWGGIRSEELKAGAEIRPDFKTPHRIDPFPSPLRAELQGPATIPGCNMSQ</sequence>
<gene>
    <name evidence="2" type="ORF">RF11_06627</name>
</gene>
<evidence type="ECO:0000313" key="2">
    <source>
        <dbReference type="EMBL" id="KII64736.1"/>
    </source>
</evidence>
<feature type="compositionally biased region" description="Basic and acidic residues" evidence="1">
    <location>
        <begin position="118"/>
        <end position="140"/>
    </location>
</feature>
<feature type="region of interest" description="Disordered" evidence="1">
    <location>
        <begin position="244"/>
        <end position="264"/>
    </location>
</feature>
<evidence type="ECO:0000313" key="3">
    <source>
        <dbReference type="Proteomes" id="UP000031668"/>
    </source>
</evidence>
<reference evidence="2 3" key="1">
    <citation type="journal article" date="2014" name="Genome Biol. Evol.">
        <title>The genome of the myxosporean Thelohanellus kitauei shows adaptations to nutrient acquisition within its fish host.</title>
        <authorList>
            <person name="Yang Y."/>
            <person name="Xiong J."/>
            <person name="Zhou Z."/>
            <person name="Huo F."/>
            <person name="Miao W."/>
            <person name="Ran C."/>
            <person name="Liu Y."/>
            <person name="Zhang J."/>
            <person name="Feng J."/>
            <person name="Wang M."/>
            <person name="Wang M."/>
            <person name="Wang L."/>
            <person name="Yao B."/>
        </authorList>
    </citation>
    <scope>NUCLEOTIDE SEQUENCE [LARGE SCALE GENOMIC DNA]</scope>
    <source>
        <strain evidence="2">Wuqing</strain>
    </source>
</reference>
<feature type="compositionally biased region" description="Low complexity" evidence="1">
    <location>
        <begin position="89"/>
        <end position="100"/>
    </location>
</feature>
<comment type="caution">
    <text evidence="2">The sequence shown here is derived from an EMBL/GenBank/DDBJ whole genome shotgun (WGS) entry which is preliminary data.</text>
</comment>